<protein>
    <recommendedName>
        <fullName evidence="2">Zinc-finger domain-containing protein</fullName>
    </recommendedName>
</protein>
<dbReference type="AlphaFoldDB" id="A0A3B1DAV6"/>
<name>A0A3B1DAV6_9ZZZZ</name>
<accession>A0A3B1DAV6</accession>
<organism evidence="1">
    <name type="scientific">hydrothermal vent metagenome</name>
    <dbReference type="NCBI Taxonomy" id="652676"/>
    <lineage>
        <taxon>unclassified sequences</taxon>
        <taxon>metagenomes</taxon>
        <taxon>ecological metagenomes</taxon>
    </lineage>
</organism>
<evidence type="ECO:0000313" key="1">
    <source>
        <dbReference type="EMBL" id="VAX33098.1"/>
    </source>
</evidence>
<sequence length="91" mass="10600">MAVMFGWFKLTCQDTSPLISEMMDHKVSVIKRLKLKIHLSVCKVCLYYKDQLELIRDLSQNLGREDFPANKGEVLPEKSRQKIKQMIEASK</sequence>
<gene>
    <name evidence="1" type="ORF">MNBD_NITROSPINAE05-128</name>
</gene>
<reference evidence="1" key="1">
    <citation type="submission" date="2018-06" db="EMBL/GenBank/DDBJ databases">
        <authorList>
            <person name="Zhirakovskaya E."/>
        </authorList>
    </citation>
    <scope>NUCLEOTIDE SEQUENCE</scope>
</reference>
<evidence type="ECO:0008006" key="2">
    <source>
        <dbReference type="Google" id="ProtNLM"/>
    </source>
</evidence>
<dbReference type="EMBL" id="UOGG01000235">
    <property type="protein sequence ID" value="VAX33098.1"/>
    <property type="molecule type" value="Genomic_DNA"/>
</dbReference>
<proteinExistence type="predicted"/>